<dbReference type="GO" id="GO:0009279">
    <property type="term" value="C:cell outer membrane"/>
    <property type="evidence" value="ECO:0007669"/>
    <property type="project" value="UniProtKB-SubCell"/>
</dbReference>
<keyword evidence="3" id="KW-0732">Signal</keyword>
<keyword evidence="4" id="KW-0472">Membrane</keyword>
<dbReference type="Pfam" id="PF14322">
    <property type="entry name" value="SusD-like_3"/>
    <property type="match status" value="1"/>
</dbReference>
<evidence type="ECO:0000256" key="2">
    <source>
        <dbReference type="ARBA" id="ARBA00006275"/>
    </source>
</evidence>
<gene>
    <name evidence="8" type="ORF">HHL17_26510</name>
</gene>
<dbReference type="SUPFAM" id="SSF48452">
    <property type="entry name" value="TPR-like"/>
    <property type="match status" value="1"/>
</dbReference>
<accession>A0A848GYR6</accession>
<comment type="subcellular location">
    <subcellularLocation>
        <location evidence="1">Cell outer membrane</location>
    </subcellularLocation>
</comment>
<protein>
    <submittedName>
        <fullName evidence="8">RagB/SusD family nutrient uptake outer membrane protein</fullName>
    </submittedName>
</protein>
<dbReference type="InterPro" id="IPR011990">
    <property type="entry name" value="TPR-like_helical_dom_sf"/>
</dbReference>
<name>A0A848GYR6_9BACT</name>
<dbReference type="AlphaFoldDB" id="A0A848GYR6"/>
<organism evidence="8 9">
    <name type="scientific">Chitinophaga fulva</name>
    <dbReference type="NCBI Taxonomy" id="2728842"/>
    <lineage>
        <taxon>Bacteria</taxon>
        <taxon>Pseudomonadati</taxon>
        <taxon>Bacteroidota</taxon>
        <taxon>Chitinophagia</taxon>
        <taxon>Chitinophagales</taxon>
        <taxon>Chitinophagaceae</taxon>
        <taxon>Chitinophaga</taxon>
    </lineage>
</organism>
<keyword evidence="9" id="KW-1185">Reference proteome</keyword>
<dbReference type="RefSeq" id="WP_169227856.1">
    <property type="nucleotide sequence ID" value="NZ_JABBGC010000003.1"/>
</dbReference>
<sequence>MNIIQKATIATITVFMIGAYMSCKKFLDVGTPITNTSQENVYENDATAAAVITGIYTKMMNDFTQIGITSISYVQELASDNLILNTQNDQGYLSWWRNQVTSDYANTEGIGDFFSSLYPTIYITNAAIEGIENSKHLTPAIKQRLLGEAYFLRAFHYFYLVNLYGDIPLITSTDYTQTSLKERSPVSLIYEQMISDLQKSSNLLDDTYVDGSIIKKSIERVRPNRSASLALLARVQLYQKKYQDAEKTASLVINQTSLYRLIGVDSVFKKNSLETIWALQPVKQGFNTDEGATFILDKVPGILAPKLSYISNSLLSSFENNDNRYTSWIEKFISGNITYPYAAKYKIDANNDVVSEYCIVLRLAELYLIRAEARLESNNITGALDDINFIRKRAGLLPTPASTVPDIRKAIIKERRVELFCEWGHRWFDIKRSDSMNEIMQAAMTFKGGTWASYKAIYPIPNFEILRDPNLVQNPGY</sequence>
<feature type="domain" description="RagB/SusD" evidence="6">
    <location>
        <begin position="305"/>
        <end position="477"/>
    </location>
</feature>
<reference evidence="8 9" key="1">
    <citation type="submission" date="2020-04" db="EMBL/GenBank/DDBJ databases">
        <title>Chitinophaga sp. G-6-1-13 sp. nov., isolated from soil.</title>
        <authorList>
            <person name="Dahal R.H."/>
            <person name="Chaudhary D.K."/>
        </authorList>
    </citation>
    <scope>NUCLEOTIDE SEQUENCE [LARGE SCALE GENOMIC DNA]</scope>
    <source>
        <strain evidence="8 9">G-6-1-13</strain>
    </source>
</reference>
<dbReference type="InterPro" id="IPR033985">
    <property type="entry name" value="SusD-like_N"/>
</dbReference>
<dbReference type="Proteomes" id="UP000583266">
    <property type="component" value="Unassembled WGS sequence"/>
</dbReference>
<evidence type="ECO:0000313" key="9">
    <source>
        <dbReference type="Proteomes" id="UP000583266"/>
    </source>
</evidence>
<evidence type="ECO:0000259" key="6">
    <source>
        <dbReference type="Pfam" id="PF07980"/>
    </source>
</evidence>
<comment type="caution">
    <text evidence="8">The sequence shown here is derived from an EMBL/GenBank/DDBJ whole genome shotgun (WGS) entry which is preliminary data.</text>
</comment>
<dbReference type="Gene3D" id="1.25.40.390">
    <property type="match status" value="1"/>
</dbReference>
<evidence type="ECO:0000256" key="5">
    <source>
        <dbReference type="ARBA" id="ARBA00023237"/>
    </source>
</evidence>
<dbReference type="Pfam" id="PF07980">
    <property type="entry name" value="SusD_RagB"/>
    <property type="match status" value="1"/>
</dbReference>
<dbReference type="EMBL" id="JABBGC010000003">
    <property type="protein sequence ID" value="NML40778.1"/>
    <property type="molecule type" value="Genomic_DNA"/>
</dbReference>
<feature type="domain" description="SusD-like N-terminal" evidence="7">
    <location>
        <begin position="25"/>
        <end position="237"/>
    </location>
</feature>
<dbReference type="CDD" id="cd08977">
    <property type="entry name" value="SusD"/>
    <property type="match status" value="1"/>
</dbReference>
<comment type="similarity">
    <text evidence="2">Belongs to the SusD family.</text>
</comment>
<evidence type="ECO:0000259" key="7">
    <source>
        <dbReference type="Pfam" id="PF14322"/>
    </source>
</evidence>
<proteinExistence type="inferred from homology"/>
<evidence type="ECO:0000313" key="8">
    <source>
        <dbReference type="EMBL" id="NML40778.1"/>
    </source>
</evidence>
<evidence type="ECO:0000256" key="3">
    <source>
        <dbReference type="ARBA" id="ARBA00022729"/>
    </source>
</evidence>
<evidence type="ECO:0000256" key="1">
    <source>
        <dbReference type="ARBA" id="ARBA00004442"/>
    </source>
</evidence>
<evidence type="ECO:0000256" key="4">
    <source>
        <dbReference type="ARBA" id="ARBA00023136"/>
    </source>
</evidence>
<keyword evidence="5" id="KW-0998">Cell outer membrane</keyword>
<dbReference type="InterPro" id="IPR012944">
    <property type="entry name" value="SusD_RagB_dom"/>
</dbReference>